<keyword evidence="13" id="KW-1185">Reference proteome</keyword>
<feature type="region of interest" description="Disordered" evidence="9">
    <location>
        <begin position="1"/>
        <end position="20"/>
    </location>
</feature>
<feature type="transmembrane region" description="Helical" evidence="10">
    <location>
        <begin position="119"/>
        <end position="143"/>
    </location>
</feature>
<dbReference type="PANTHER" id="PTHR30406:SF1">
    <property type="entry name" value="SULFATE TRANSPORT SYSTEM PERMEASE PROTEIN CYSW"/>
    <property type="match status" value="1"/>
</dbReference>
<keyword evidence="4 10" id="KW-0812">Transmembrane</keyword>
<evidence type="ECO:0000256" key="7">
    <source>
        <dbReference type="ARBA" id="ARBA00023136"/>
    </source>
</evidence>
<dbReference type="STRING" id="519424.AZF04_00350"/>
<evidence type="ECO:0000256" key="10">
    <source>
        <dbReference type="SAM" id="Phobius"/>
    </source>
</evidence>
<dbReference type="GO" id="GO:0015419">
    <property type="term" value="F:ABC-type sulfate transporter activity"/>
    <property type="evidence" value="ECO:0007669"/>
    <property type="project" value="InterPro"/>
</dbReference>
<keyword evidence="5 10" id="KW-1133">Transmembrane helix</keyword>
<feature type="transmembrane region" description="Helical" evidence="10">
    <location>
        <begin position="73"/>
        <end position="98"/>
    </location>
</feature>
<dbReference type="AlphaFoldDB" id="A0A161Q1F1"/>
<feature type="transmembrane region" description="Helical" evidence="10">
    <location>
        <begin position="253"/>
        <end position="275"/>
    </location>
</feature>
<comment type="caution">
    <text evidence="12">The sequence shown here is derived from an EMBL/GenBank/DDBJ whole genome shotgun (WGS) entry which is preliminary data.</text>
</comment>
<name>A0A161Q1F1_9BACI</name>
<dbReference type="InterPro" id="IPR005667">
    <property type="entry name" value="Sulph_transpt2"/>
</dbReference>
<feature type="domain" description="ABC transmembrane type-1" evidence="11">
    <location>
        <begin position="73"/>
        <end position="276"/>
    </location>
</feature>
<dbReference type="OrthoDB" id="9774448at2"/>
<evidence type="ECO:0000256" key="8">
    <source>
        <dbReference type="ARBA" id="ARBA00025323"/>
    </source>
</evidence>
<accession>A0A161Q1F1</accession>
<dbReference type="NCBIfam" id="TIGR00969">
    <property type="entry name" value="3a0106s02"/>
    <property type="match status" value="1"/>
</dbReference>
<evidence type="ECO:0000256" key="4">
    <source>
        <dbReference type="ARBA" id="ARBA00022692"/>
    </source>
</evidence>
<dbReference type="GO" id="GO:0005886">
    <property type="term" value="C:plasma membrane"/>
    <property type="evidence" value="ECO:0007669"/>
    <property type="project" value="InterPro"/>
</dbReference>
<dbReference type="CDD" id="cd06261">
    <property type="entry name" value="TM_PBP2"/>
    <property type="match status" value="1"/>
</dbReference>
<dbReference type="SUPFAM" id="SSF161098">
    <property type="entry name" value="MetI-like"/>
    <property type="match status" value="1"/>
</dbReference>
<dbReference type="RefSeq" id="WP_061947081.1">
    <property type="nucleotide sequence ID" value="NZ_LTAO01000001.1"/>
</dbReference>
<keyword evidence="6" id="KW-0764">Sulfate transport</keyword>
<proteinExistence type="predicted"/>
<evidence type="ECO:0000256" key="3">
    <source>
        <dbReference type="ARBA" id="ARBA00022448"/>
    </source>
</evidence>
<keyword evidence="7 10" id="KW-0472">Membrane</keyword>
<organism evidence="12 13">
    <name type="scientific">Alkalihalobacillus trypoxylicola</name>
    <dbReference type="NCBI Taxonomy" id="519424"/>
    <lineage>
        <taxon>Bacteria</taxon>
        <taxon>Bacillati</taxon>
        <taxon>Bacillota</taxon>
        <taxon>Bacilli</taxon>
        <taxon>Bacillales</taxon>
        <taxon>Bacillaceae</taxon>
        <taxon>Alkalihalobacillus</taxon>
    </lineage>
</organism>
<feature type="transmembrane region" description="Helical" evidence="10">
    <location>
        <begin position="27"/>
        <end position="53"/>
    </location>
</feature>
<dbReference type="InterPro" id="IPR011866">
    <property type="entry name" value="CysW_permease"/>
</dbReference>
<dbReference type="PROSITE" id="PS50928">
    <property type="entry name" value="ABC_TM1"/>
    <property type="match status" value="1"/>
</dbReference>
<feature type="compositionally biased region" description="Low complexity" evidence="9">
    <location>
        <begin position="1"/>
        <end position="19"/>
    </location>
</feature>
<evidence type="ECO:0000313" key="12">
    <source>
        <dbReference type="EMBL" id="KYG34821.1"/>
    </source>
</evidence>
<dbReference type="Pfam" id="PF00528">
    <property type="entry name" value="BPD_transp_1"/>
    <property type="match status" value="1"/>
</dbReference>
<evidence type="ECO:0000256" key="2">
    <source>
        <dbReference type="ARBA" id="ARBA00011779"/>
    </source>
</evidence>
<dbReference type="EMBL" id="LTAO01000001">
    <property type="protein sequence ID" value="KYG34821.1"/>
    <property type="molecule type" value="Genomic_DNA"/>
</dbReference>
<feature type="transmembrane region" description="Helical" evidence="10">
    <location>
        <begin position="149"/>
        <end position="169"/>
    </location>
</feature>
<evidence type="ECO:0000256" key="6">
    <source>
        <dbReference type="ARBA" id="ARBA00023032"/>
    </source>
</evidence>
<evidence type="ECO:0000256" key="1">
    <source>
        <dbReference type="ARBA" id="ARBA00004141"/>
    </source>
</evidence>
<dbReference type="InterPro" id="IPR000515">
    <property type="entry name" value="MetI-like"/>
</dbReference>
<evidence type="ECO:0000256" key="9">
    <source>
        <dbReference type="SAM" id="MobiDB-lite"/>
    </source>
</evidence>
<evidence type="ECO:0000313" key="13">
    <source>
        <dbReference type="Proteomes" id="UP000075806"/>
    </source>
</evidence>
<dbReference type="InterPro" id="IPR035906">
    <property type="entry name" value="MetI-like_sf"/>
</dbReference>
<dbReference type="Gene3D" id="1.10.3720.10">
    <property type="entry name" value="MetI-like"/>
    <property type="match status" value="1"/>
</dbReference>
<evidence type="ECO:0000256" key="5">
    <source>
        <dbReference type="ARBA" id="ARBA00022989"/>
    </source>
</evidence>
<dbReference type="NCBIfam" id="TIGR02140">
    <property type="entry name" value="permease_CysW"/>
    <property type="match status" value="1"/>
</dbReference>
<gene>
    <name evidence="12" type="ORF">AZF04_00350</name>
</gene>
<keyword evidence="3" id="KW-0813">Transport</keyword>
<comment type="subunit">
    <text evidence="2">The complex is composed of two ATP-binding proteins (CysA), two transmembrane proteins (CysT and CysW) and a solute-binding protein (CysP).</text>
</comment>
<evidence type="ECO:0000259" key="11">
    <source>
        <dbReference type="PROSITE" id="PS50928"/>
    </source>
</evidence>
<reference evidence="12" key="1">
    <citation type="submission" date="2016-02" db="EMBL/GenBank/DDBJ databases">
        <title>Genome sequence of Bacillus trypoxylicola KCTC 13244(T).</title>
        <authorList>
            <person name="Jeong H."/>
            <person name="Park S.-H."/>
            <person name="Choi S.-K."/>
        </authorList>
    </citation>
    <scope>NUCLEOTIDE SEQUENCE [LARGE SCALE GENOMIC DNA]</scope>
    <source>
        <strain evidence="12">KCTC 13244</strain>
    </source>
</reference>
<sequence>MSSLTPIKTTKTIPGPKSTSESKTVQWTLITIALIFLTLFLLLPLVAIFIKAFEQGISVYMASITEPDALSAIKLTLLVVAITVPLNTLFGLMAAWLISKYSFRGKSFLTTIIDLPFSISPVIAGLVFVLLFSVHGLVGPFFIERGLQIIFSLPGIVLATMFVTVPFVARELIPLMQAQGTAEEEASVTLGANGWKTFLHVTLPNIKWGLIYGMILCNARAIGEFGAVSVVSGKIRGMTNTMPLHVEILYNEYQFTAAFAVASLMSILAIVTIIVKNSIEWKAANHKKAV</sequence>
<dbReference type="PANTHER" id="PTHR30406">
    <property type="entry name" value="SULFATE TRANSPORT SYSTEM PERMEASE PROTEIN"/>
    <property type="match status" value="1"/>
</dbReference>
<comment type="subcellular location">
    <subcellularLocation>
        <location evidence="1">Membrane</location>
        <topology evidence="1">Multi-pass membrane protein</topology>
    </subcellularLocation>
</comment>
<protein>
    <submittedName>
        <fullName evidence="12">Sulfate ABC transporter permease</fullName>
    </submittedName>
</protein>
<dbReference type="Proteomes" id="UP000075806">
    <property type="component" value="Unassembled WGS sequence"/>
</dbReference>
<comment type="function">
    <text evidence="8">Part of the ABC transporter complex CysAWTP (TC 3.A.1.6.1) involved in sulfate/thiosulfate import. Probably responsible for the translocation of the substrate across the membrane.</text>
</comment>